<dbReference type="InterPro" id="IPR050344">
    <property type="entry name" value="Peptidase_M1_aminopeptidases"/>
</dbReference>
<evidence type="ECO:0000256" key="8">
    <source>
        <dbReference type="ARBA" id="ARBA00022801"/>
    </source>
</evidence>
<comment type="catalytic activity">
    <reaction evidence="1">
        <text>Release of an N-terminal amino acid, Xaa-|-Yaa- from a peptide, amide or arylamide. Xaa is preferably Ala, but may be most amino acids including Pro (slow action). When a terminal hydrophobic residue is followed by a prolyl residue, the two may be released as an intact Xaa-Pro dipeptide.</text>
        <dbReference type="EC" id="3.4.11.2"/>
    </reaction>
</comment>
<dbReference type="Proteomes" id="UP000638313">
    <property type="component" value="Unassembled WGS sequence"/>
</dbReference>
<evidence type="ECO:0000256" key="11">
    <source>
        <dbReference type="ARBA" id="ARBA00029811"/>
    </source>
</evidence>
<dbReference type="SUPFAM" id="SSF63737">
    <property type="entry name" value="Leukotriene A4 hydrolase N-terminal domain"/>
    <property type="match status" value="1"/>
</dbReference>
<dbReference type="GO" id="GO:0006508">
    <property type="term" value="P:proteolysis"/>
    <property type="evidence" value="ECO:0007669"/>
    <property type="project" value="UniProtKB-KW"/>
</dbReference>
<feature type="signal peptide" evidence="14">
    <location>
        <begin position="1"/>
        <end position="27"/>
    </location>
</feature>
<dbReference type="Gene3D" id="2.60.40.1730">
    <property type="entry name" value="tricorn interacting facor f3 domain"/>
    <property type="match status" value="1"/>
</dbReference>
<keyword evidence="14" id="KW-0732">Signal</keyword>
<keyword evidence="8" id="KW-0378">Hydrolase</keyword>
<keyword evidence="9" id="KW-0862">Zinc</keyword>
<dbReference type="InterPro" id="IPR014782">
    <property type="entry name" value="Peptidase_M1_dom"/>
</dbReference>
<evidence type="ECO:0000256" key="1">
    <source>
        <dbReference type="ARBA" id="ARBA00000098"/>
    </source>
</evidence>
<keyword evidence="17" id="KW-1185">Reference proteome</keyword>
<evidence type="ECO:0000256" key="3">
    <source>
        <dbReference type="ARBA" id="ARBA00010136"/>
    </source>
</evidence>
<evidence type="ECO:0000259" key="15">
    <source>
        <dbReference type="Pfam" id="PF01433"/>
    </source>
</evidence>
<comment type="cofactor">
    <cofactor evidence="2">
        <name>Zn(2+)</name>
        <dbReference type="ChEBI" id="CHEBI:29105"/>
    </cofactor>
</comment>
<keyword evidence="6" id="KW-0645">Protease</keyword>
<dbReference type="GO" id="GO:0008237">
    <property type="term" value="F:metallopeptidase activity"/>
    <property type="evidence" value="ECO:0007669"/>
    <property type="project" value="UniProtKB-KW"/>
</dbReference>
<evidence type="ECO:0000256" key="4">
    <source>
        <dbReference type="ARBA" id="ARBA00012564"/>
    </source>
</evidence>
<name>A0A919B5M1_9ACTN</name>
<protein>
    <recommendedName>
        <fullName evidence="5">Aminopeptidase N</fullName>
        <ecNumber evidence="4">3.4.11.2</ecNumber>
    </recommendedName>
    <alternativeName>
        <fullName evidence="11">Alanine aminopeptidase</fullName>
    </alternativeName>
    <alternativeName>
        <fullName evidence="12">Lysyl aminopeptidase</fullName>
    </alternativeName>
</protein>
<dbReference type="PANTHER" id="PTHR11533">
    <property type="entry name" value="PROTEASE M1 ZINC METALLOPROTEASE"/>
    <property type="match status" value="1"/>
</dbReference>
<proteinExistence type="inferred from homology"/>
<dbReference type="InterPro" id="IPR042097">
    <property type="entry name" value="Aminopeptidase_N-like_N_sf"/>
</dbReference>
<dbReference type="SUPFAM" id="SSF55486">
    <property type="entry name" value="Metalloproteases ('zincins'), catalytic domain"/>
    <property type="match status" value="1"/>
</dbReference>
<gene>
    <name evidence="16" type="ORF">GCM10010218_36880</name>
</gene>
<dbReference type="EC" id="3.4.11.2" evidence="4"/>
<keyword evidence="10" id="KW-0482">Metalloprotease</keyword>
<dbReference type="InterPro" id="IPR027268">
    <property type="entry name" value="Peptidase_M4/M1_CTD_sf"/>
</dbReference>
<feature type="compositionally biased region" description="Basic and acidic residues" evidence="13">
    <location>
        <begin position="492"/>
        <end position="501"/>
    </location>
</feature>
<evidence type="ECO:0000313" key="16">
    <source>
        <dbReference type="EMBL" id="GHF52105.1"/>
    </source>
</evidence>
<dbReference type="EMBL" id="BNBD01000007">
    <property type="protein sequence ID" value="GHF52105.1"/>
    <property type="molecule type" value="Genomic_DNA"/>
</dbReference>
<evidence type="ECO:0000256" key="14">
    <source>
        <dbReference type="SAM" id="SignalP"/>
    </source>
</evidence>
<dbReference type="GO" id="GO:0008270">
    <property type="term" value="F:zinc ion binding"/>
    <property type="evidence" value="ECO:0007669"/>
    <property type="project" value="InterPro"/>
</dbReference>
<sequence length="515" mass="55301">MLRSSAVRSAVALTVAACLGTAAPASATGPGTGTSGIGDPYYPDAGNPGYDVSHYDLRLTYRPEDDRLDGTAVLTARSTQRLPRFTLDFLLDAQEVRVDGRKAAFTRTGTGGTRKLEVTPAVPPAAGRTFTVAVTYGGTPSEAKDGRPSAWHRTADGAVVADEPSSAPWWYPVNDHPRDKATYDVSVSVPAGLQVVGNGLLVSQRTEGGRTRYHWRSARPQAPYLTTLGIGRFDLTTGTTAGGIPVVTAYGKGLGDRRAAATASVGRTAEIIDWESSLFGPYPFEAAGGFVPDADGYGALETQTRPFYAPAMFADGPFVDVVVHELAHQWFGNSVSVENWRDIWLSEGFATYAQWLWSEKEGTGTARELAAHAYAKHPADDPFWTVPPGDPGAENQFHPAVYQRGAMALQALRERLGDTAFFTVLRQWQTERRHGNGTVQDFVRLTERVSGRPLHDLFATWLFTPARPAAPPSPTAPAAGKPAEPASWQKIEAAREADRGAHRCPKSSSPAPGAR</sequence>
<comment type="similarity">
    <text evidence="3">Belongs to the peptidase M1 family.</text>
</comment>
<feature type="chain" id="PRO_5037379075" description="Aminopeptidase N" evidence="14">
    <location>
        <begin position="28"/>
        <end position="515"/>
    </location>
</feature>
<feature type="compositionally biased region" description="Polar residues" evidence="13">
    <location>
        <begin position="506"/>
        <end position="515"/>
    </location>
</feature>
<reference evidence="16" key="1">
    <citation type="journal article" date="2014" name="Int. J. Syst. Evol. Microbiol.">
        <title>Complete genome sequence of Corynebacterium casei LMG S-19264T (=DSM 44701T), isolated from a smear-ripened cheese.</title>
        <authorList>
            <consortium name="US DOE Joint Genome Institute (JGI-PGF)"/>
            <person name="Walter F."/>
            <person name="Albersmeier A."/>
            <person name="Kalinowski J."/>
            <person name="Ruckert C."/>
        </authorList>
    </citation>
    <scope>NUCLEOTIDE SEQUENCE</scope>
    <source>
        <strain evidence="16">JCM 4059</strain>
    </source>
</reference>
<keyword evidence="7" id="KW-0479">Metal-binding</keyword>
<comment type="caution">
    <text evidence="16">The sequence shown here is derived from an EMBL/GenBank/DDBJ whole genome shotgun (WGS) entry which is preliminary data.</text>
</comment>
<evidence type="ECO:0000256" key="2">
    <source>
        <dbReference type="ARBA" id="ARBA00001947"/>
    </source>
</evidence>
<dbReference type="Pfam" id="PF01433">
    <property type="entry name" value="Peptidase_M1"/>
    <property type="match status" value="1"/>
</dbReference>
<feature type="domain" description="Peptidase M1 membrane alanine aminopeptidase" evidence="15">
    <location>
        <begin position="318"/>
        <end position="461"/>
    </location>
</feature>
<dbReference type="RefSeq" id="WP_190130726.1">
    <property type="nucleotide sequence ID" value="NZ_BNBD01000007.1"/>
</dbReference>
<evidence type="ECO:0000256" key="13">
    <source>
        <dbReference type="SAM" id="MobiDB-lite"/>
    </source>
</evidence>
<evidence type="ECO:0000256" key="9">
    <source>
        <dbReference type="ARBA" id="ARBA00022833"/>
    </source>
</evidence>
<evidence type="ECO:0000256" key="12">
    <source>
        <dbReference type="ARBA" id="ARBA00031533"/>
    </source>
</evidence>
<dbReference type="Gene3D" id="1.10.390.10">
    <property type="entry name" value="Neutral Protease Domain 2"/>
    <property type="match status" value="1"/>
</dbReference>
<evidence type="ECO:0000256" key="6">
    <source>
        <dbReference type="ARBA" id="ARBA00022670"/>
    </source>
</evidence>
<dbReference type="InterPro" id="IPR001930">
    <property type="entry name" value="Peptidase_M1"/>
</dbReference>
<reference evidence="16" key="2">
    <citation type="submission" date="2020-09" db="EMBL/GenBank/DDBJ databases">
        <authorList>
            <person name="Sun Q."/>
            <person name="Ohkuma M."/>
        </authorList>
    </citation>
    <scope>NUCLEOTIDE SEQUENCE</scope>
    <source>
        <strain evidence="16">JCM 4059</strain>
    </source>
</reference>
<organism evidence="16 17">
    <name type="scientific">Streptomyces mashuensis</name>
    <dbReference type="NCBI Taxonomy" id="33904"/>
    <lineage>
        <taxon>Bacteria</taxon>
        <taxon>Bacillati</taxon>
        <taxon>Actinomycetota</taxon>
        <taxon>Actinomycetes</taxon>
        <taxon>Kitasatosporales</taxon>
        <taxon>Streptomycetaceae</taxon>
        <taxon>Streptomyces</taxon>
    </lineage>
</organism>
<evidence type="ECO:0000256" key="5">
    <source>
        <dbReference type="ARBA" id="ARBA00015611"/>
    </source>
</evidence>
<dbReference type="AlphaFoldDB" id="A0A919B5M1"/>
<accession>A0A919B5M1</accession>
<dbReference type="GO" id="GO:0016285">
    <property type="term" value="F:alanyl aminopeptidase activity"/>
    <property type="evidence" value="ECO:0007669"/>
    <property type="project" value="UniProtKB-EC"/>
</dbReference>
<dbReference type="PANTHER" id="PTHR11533:SF297">
    <property type="entry name" value="AMINOPEPTIDASE N"/>
    <property type="match status" value="1"/>
</dbReference>
<evidence type="ECO:0000313" key="17">
    <source>
        <dbReference type="Proteomes" id="UP000638313"/>
    </source>
</evidence>
<dbReference type="CDD" id="cd09603">
    <property type="entry name" value="M1_APN_like"/>
    <property type="match status" value="1"/>
</dbReference>
<dbReference type="PRINTS" id="PR00756">
    <property type="entry name" value="ALADIPTASE"/>
</dbReference>
<evidence type="ECO:0000256" key="10">
    <source>
        <dbReference type="ARBA" id="ARBA00023049"/>
    </source>
</evidence>
<evidence type="ECO:0000256" key="7">
    <source>
        <dbReference type="ARBA" id="ARBA00022723"/>
    </source>
</evidence>
<feature type="region of interest" description="Disordered" evidence="13">
    <location>
        <begin position="469"/>
        <end position="515"/>
    </location>
</feature>